<name>B3RT72_TRIAD</name>
<feature type="transmembrane region" description="Helical" evidence="9">
    <location>
        <begin position="146"/>
        <end position="169"/>
    </location>
</feature>
<dbReference type="Pfam" id="PF07281">
    <property type="entry name" value="INSIG"/>
    <property type="match status" value="1"/>
</dbReference>
<evidence type="ECO:0000256" key="5">
    <source>
        <dbReference type="ARBA" id="ARBA00022824"/>
    </source>
</evidence>
<keyword evidence="3" id="KW-0153">Cholesterol metabolism</keyword>
<evidence type="ECO:0008006" key="12">
    <source>
        <dbReference type="Google" id="ProtNLM"/>
    </source>
</evidence>
<dbReference type="PhylomeDB" id="B3RT72"/>
<comment type="similarity">
    <text evidence="2">Belongs to the INSIG family.</text>
</comment>
<keyword evidence="4 9" id="KW-0812">Transmembrane</keyword>
<dbReference type="CTD" id="6752383"/>
<keyword evidence="7 9" id="KW-0472">Membrane</keyword>
<dbReference type="KEGG" id="tad:TRIADDRAFT_63790"/>
<dbReference type="GO" id="GO:0032937">
    <property type="term" value="C:SREBP-SCAP-Insig complex"/>
    <property type="evidence" value="ECO:0000318"/>
    <property type="project" value="GO_Central"/>
</dbReference>
<keyword evidence="11" id="KW-1185">Reference proteome</keyword>
<reference evidence="10 11" key="1">
    <citation type="journal article" date="2008" name="Nature">
        <title>The Trichoplax genome and the nature of placozoans.</title>
        <authorList>
            <person name="Srivastava M."/>
            <person name="Begovic E."/>
            <person name="Chapman J."/>
            <person name="Putnam N.H."/>
            <person name="Hellsten U."/>
            <person name="Kawashima T."/>
            <person name="Kuo A."/>
            <person name="Mitros T."/>
            <person name="Salamov A."/>
            <person name="Carpenter M.L."/>
            <person name="Signorovitch A.Y."/>
            <person name="Moreno M.A."/>
            <person name="Kamm K."/>
            <person name="Grimwood J."/>
            <person name="Schmutz J."/>
            <person name="Shapiro H."/>
            <person name="Grigoriev I.V."/>
            <person name="Buss L.W."/>
            <person name="Schierwater B."/>
            <person name="Dellaporta S.L."/>
            <person name="Rokhsar D.S."/>
        </authorList>
    </citation>
    <scope>NUCLEOTIDE SEQUENCE [LARGE SCALE GENOMIC DNA]</scope>
    <source>
        <strain evidence="10 11">Grell-BS-1999</strain>
    </source>
</reference>
<keyword evidence="8" id="KW-0753">Steroid metabolism</keyword>
<accession>B3RT72</accession>
<dbReference type="PANTHER" id="PTHR15301">
    <property type="entry name" value="INSULIN-INDUCED GENE 1"/>
    <property type="match status" value="1"/>
</dbReference>
<dbReference type="EMBL" id="DS985243">
    <property type="protein sequence ID" value="EDV27174.1"/>
    <property type="molecule type" value="Genomic_DNA"/>
</dbReference>
<dbReference type="FunCoup" id="B3RT72">
    <property type="interactions" value="225"/>
</dbReference>
<evidence type="ECO:0000313" key="11">
    <source>
        <dbReference type="Proteomes" id="UP000009022"/>
    </source>
</evidence>
<evidence type="ECO:0000313" key="10">
    <source>
        <dbReference type="EMBL" id="EDV27174.1"/>
    </source>
</evidence>
<evidence type="ECO:0000256" key="4">
    <source>
        <dbReference type="ARBA" id="ARBA00022692"/>
    </source>
</evidence>
<dbReference type="STRING" id="10228.B3RT72"/>
<evidence type="ECO:0000256" key="6">
    <source>
        <dbReference type="ARBA" id="ARBA00022989"/>
    </source>
</evidence>
<evidence type="ECO:0000256" key="2">
    <source>
        <dbReference type="ARBA" id="ARBA00007475"/>
    </source>
</evidence>
<dbReference type="InterPro" id="IPR025929">
    <property type="entry name" value="INSIG_fam"/>
</dbReference>
<keyword evidence="5" id="KW-0256">Endoplasmic reticulum</keyword>
<dbReference type="HOGENOM" id="CLU_092922_0_0_1"/>
<evidence type="ECO:0000256" key="7">
    <source>
        <dbReference type="ARBA" id="ARBA00023136"/>
    </source>
</evidence>
<comment type="subcellular location">
    <subcellularLocation>
        <location evidence="1">Endoplasmic reticulum membrane</location>
        <topology evidence="1">Multi-pass membrane protein</topology>
    </subcellularLocation>
</comment>
<dbReference type="OrthoDB" id="205546at2759"/>
<dbReference type="RefSeq" id="XP_002111170.1">
    <property type="nucleotide sequence ID" value="XM_002111134.1"/>
</dbReference>
<dbReference type="GO" id="GO:0036316">
    <property type="term" value="P:SREBP-SCAP complex retention in endoplasmic reticulum"/>
    <property type="evidence" value="ECO:0000318"/>
    <property type="project" value="GO_Central"/>
</dbReference>
<evidence type="ECO:0000256" key="3">
    <source>
        <dbReference type="ARBA" id="ARBA00022548"/>
    </source>
</evidence>
<feature type="transmembrane region" description="Helical" evidence="9">
    <location>
        <begin position="122"/>
        <end position="139"/>
    </location>
</feature>
<evidence type="ECO:0000256" key="8">
    <source>
        <dbReference type="ARBA" id="ARBA00023166"/>
    </source>
</evidence>
<evidence type="ECO:0000256" key="9">
    <source>
        <dbReference type="SAM" id="Phobius"/>
    </source>
</evidence>
<dbReference type="GO" id="GO:0006695">
    <property type="term" value="P:cholesterol biosynthetic process"/>
    <property type="evidence" value="ECO:0000318"/>
    <property type="project" value="GO_Central"/>
</dbReference>
<sequence>MTNVKSLRSALVPWLRIVIALFFIGVIFALVLNVLQVQRNVAAFSRDVLSGLALFGLSMSTWWMLPSYGTGAVLIGLAFPCADHHLGESPKIKNEWTSIMRCTALWIGINHAAATLNFSTPAQLTFWVSAMSLCLWWLYDRTRTGLFLAMLSAVVATGFNQILVSNGVFSYNEPDLLSVKSWLPSIYFSGGLTIGNIGRQLVVYEDLYKPHQD</sequence>
<dbReference type="OMA" id="FQIHNCA"/>
<keyword evidence="8" id="KW-1207">Sterol metabolism</keyword>
<dbReference type="InParanoid" id="B3RT72"/>
<dbReference type="eggNOG" id="KOG4363">
    <property type="taxonomic scope" value="Eukaryota"/>
</dbReference>
<organism evidence="10 11">
    <name type="scientific">Trichoplax adhaerens</name>
    <name type="common">Trichoplax reptans</name>
    <dbReference type="NCBI Taxonomy" id="10228"/>
    <lineage>
        <taxon>Eukaryota</taxon>
        <taxon>Metazoa</taxon>
        <taxon>Placozoa</taxon>
        <taxon>Uniplacotomia</taxon>
        <taxon>Trichoplacea</taxon>
        <taxon>Trichoplacidae</taxon>
        <taxon>Trichoplax</taxon>
    </lineage>
</organism>
<dbReference type="AlphaFoldDB" id="B3RT72"/>
<evidence type="ECO:0000256" key="1">
    <source>
        <dbReference type="ARBA" id="ARBA00004477"/>
    </source>
</evidence>
<feature type="transmembrane region" description="Helical" evidence="9">
    <location>
        <begin position="47"/>
        <end position="65"/>
    </location>
</feature>
<feature type="transmembrane region" description="Helical" evidence="9">
    <location>
        <begin position="14"/>
        <end position="35"/>
    </location>
</feature>
<keyword evidence="6 9" id="KW-1133">Transmembrane helix</keyword>
<gene>
    <name evidence="10" type="ORF">TRIADDRAFT_63790</name>
</gene>
<dbReference type="Proteomes" id="UP000009022">
    <property type="component" value="Unassembled WGS sequence"/>
</dbReference>
<dbReference type="PANTHER" id="PTHR15301:SF3">
    <property type="entry name" value="PROTEIN NSG1-RELATED"/>
    <property type="match status" value="1"/>
</dbReference>
<dbReference type="GeneID" id="6752383"/>
<dbReference type="GO" id="GO:0032933">
    <property type="term" value="P:SREBP signaling pathway"/>
    <property type="evidence" value="ECO:0000318"/>
    <property type="project" value="GO_Central"/>
</dbReference>
<proteinExistence type="inferred from homology"/>
<protein>
    <recommendedName>
        <fullName evidence="12">Insulin-induced gene 1 protein</fullName>
    </recommendedName>
</protein>
<dbReference type="GO" id="GO:0005783">
    <property type="term" value="C:endoplasmic reticulum"/>
    <property type="evidence" value="ECO:0000318"/>
    <property type="project" value="GO_Central"/>
</dbReference>
<dbReference type="GO" id="GO:0032869">
    <property type="term" value="P:cellular response to insulin stimulus"/>
    <property type="evidence" value="ECO:0000318"/>
    <property type="project" value="GO_Central"/>
</dbReference>
<keyword evidence="8" id="KW-0443">Lipid metabolism</keyword>